<evidence type="ECO:0000313" key="1">
    <source>
        <dbReference type="EMBL" id="KAF1915669.1"/>
    </source>
</evidence>
<accession>A0A6A5QJT2</accession>
<name>A0A6A5QJT2_AMPQU</name>
<organism evidence="1 2">
    <name type="scientific">Ampelomyces quisqualis</name>
    <name type="common">Powdery mildew agent</name>
    <dbReference type="NCBI Taxonomy" id="50730"/>
    <lineage>
        <taxon>Eukaryota</taxon>
        <taxon>Fungi</taxon>
        <taxon>Dikarya</taxon>
        <taxon>Ascomycota</taxon>
        <taxon>Pezizomycotina</taxon>
        <taxon>Dothideomycetes</taxon>
        <taxon>Pleosporomycetidae</taxon>
        <taxon>Pleosporales</taxon>
        <taxon>Pleosporineae</taxon>
        <taxon>Phaeosphaeriaceae</taxon>
        <taxon>Ampelomyces</taxon>
    </lineage>
</organism>
<protein>
    <submittedName>
        <fullName evidence="1">Uncharacterized protein</fullName>
    </submittedName>
</protein>
<dbReference type="Proteomes" id="UP000800096">
    <property type="component" value="Unassembled WGS sequence"/>
</dbReference>
<proteinExistence type="predicted"/>
<dbReference type="EMBL" id="ML979136">
    <property type="protein sequence ID" value="KAF1915669.1"/>
    <property type="molecule type" value="Genomic_DNA"/>
</dbReference>
<evidence type="ECO:0000313" key="2">
    <source>
        <dbReference type="Proteomes" id="UP000800096"/>
    </source>
</evidence>
<reference evidence="1" key="1">
    <citation type="journal article" date="2020" name="Stud. Mycol.">
        <title>101 Dothideomycetes genomes: a test case for predicting lifestyles and emergence of pathogens.</title>
        <authorList>
            <person name="Haridas S."/>
            <person name="Albert R."/>
            <person name="Binder M."/>
            <person name="Bloem J."/>
            <person name="Labutti K."/>
            <person name="Salamov A."/>
            <person name="Andreopoulos B."/>
            <person name="Baker S."/>
            <person name="Barry K."/>
            <person name="Bills G."/>
            <person name="Bluhm B."/>
            <person name="Cannon C."/>
            <person name="Castanera R."/>
            <person name="Culley D."/>
            <person name="Daum C."/>
            <person name="Ezra D."/>
            <person name="Gonzalez J."/>
            <person name="Henrissat B."/>
            <person name="Kuo A."/>
            <person name="Liang C."/>
            <person name="Lipzen A."/>
            <person name="Lutzoni F."/>
            <person name="Magnuson J."/>
            <person name="Mondo S."/>
            <person name="Nolan M."/>
            <person name="Ohm R."/>
            <person name="Pangilinan J."/>
            <person name="Park H.-J."/>
            <person name="Ramirez L."/>
            <person name="Alfaro M."/>
            <person name="Sun H."/>
            <person name="Tritt A."/>
            <person name="Yoshinaga Y."/>
            <person name="Zwiers L.-H."/>
            <person name="Turgeon B."/>
            <person name="Goodwin S."/>
            <person name="Spatafora J."/>
            <person name="Crous P."/>
            <person name="Grigoriev I."/>
        </authorList>
    </citation>
    <scope>NUCLEOTIDE SEQUENCE</scope>
    <source>
        <strain evidence="1">HMLAC05119</strain>
    </source>
</reference>
<dbReference type="AlphaFoldDB" id="A0A6A5QJT2"/>
<gene>
    <name evidence="1" type="ORF">BDU57DRAFT_518744</name>
</gene>
<keyword evidence="2" id="KW-1185">Reference proteome</keyword>
<sequence length="72" mass="8399">MFEADRLASKEPSHSQVEKILTLSIYTPVFSQCRLSTWPGCIWQLSWFGLGYMRFLLQVRDFSICPRPRAAM</sequence>